<dbReference type="GO" id="GO:0005524">
    <property type="term" value="F:ATP binding"/>
    <property type="evidence" value="ECO:0007669"/>
    <property type="project" value="InterPro"/>
</dbReference>
<gene>
    <name evidence="1" type="ORF">C7B64_14345</name>
</gene>
<dbReference type="PANTHER" id="PTHR46638:SF1">
    <property type="entry name" value="CORRINOID ADENOSYLTRANSFERASE"/>
    <property type="match status" value="1"/>
</dbReference>
<dbReference type="GO" id="GO:0009236">
    <property type="term" value="P:cobalamin biosynthetic process"/>
    <property type="evidence" value="ECO:0007669"/>
    <property type="project" value="InterPro"/>
</dbReference>
<dbReference type="InterPro" id="IPR003724">
    <property type="entry name" value="CblAdoTrfase_CobA"/>
</dbReference>
<dbReference type="EMBL" id="PVWJ01000069">
    <property type="protein sequence ID" value="PSB02206.1"/>
    <property type="molecule type" value="Genomic_DNA"/>
</dbReference>
<reference evidence="1 2" key="1">
    <citation type="submission" date="2018-02" db="EMBL/GenBank/DDBJ databases">
        <authorList>
            <person name="Cohen D.B."/>
            <person name="Kent A.D."/>
        </authorList>
    </citation>
    <scope>NUCLEOTIDE SEQUENCE [LARGE SCALE GENOMIC DNA]</scope>
    <source>
        <strain evidence="1 2">CCAP 1448/3</strain>
    </source>
</reference>
<keyword evidence="2" id="KW-1185">Reference proteome</keyword>
<dbReference type="RefSeq" id="WP_106289346.1">
    <property type="nucleotide sequence ID" value="NZ_CAWNTC010000089.1"/>
</dbReference>
<evidence type="ECO:0000313" key="2">
    <source>
        <dbReference type="Proteomes" id="UP000238762"/>
    </source>
</evidence>
<reference evidence="1 2" key="2">
    <citation type="submission" date="2018-03" db="EMBL/GenBank/DDBJ databases">
        <title>The ancient ancestry and fast evolution of plastids.</title>
        <authorList>
            <person name="Moore K.R."/>
            <person name="Magnabosco C."/>
            <person name="Momper L."/>
            <person name="Gold D.A."/>
            <person name="Bosak T."/>
            <person name="Fournier G.P."/>
        </authorList>
    </citation>
    <scope>NUCLEOTIDE SEQUENCE [LARGE SCALE GENOMIC DNA]</scope>
    <source>
        <strain evidence="1 2">CCAP 1448/3</strain>
    </source>
</reference>
<evidence type="ECO:0000313" key="1">
    <source>
        <dbReference type="EMBL" id="PSB02206.1"/>
    </source>
</evidence>
<protein>
    <submittedName>
        <fullName evidence="1">Cob(I)yrinic acid a c-diamide adenosyltransferase</fullName>
        <ecNumber evidence="1">2.5.1.17</ecNumber>
    </submittedName>
</protein>
<dbReference type="InterPro" id="IPR027417">
    <property type="entry name" value="P-loop_NTPase"/>
</dbReference>
<dbReference type="Pfam" id="PF02572">
    <property type="entry name" value="CobA_CobO_BtuR"/>
    <property type="match status" value="1"/>
</dbReference>
<dbReference type="Proteomes" id="UP000238762">
    <property type="component" value="Unassembled WGS sequence"/>
</dbReference>
<dbReference type="Gene3D" id="3.40.50.300">
    <property type="entry name" value="P-loop containing nucleotide triphosphate hydrolases"/>
    <property type="match status" value="1"/>
</dbReference>
<dbReference type="GO" id="GO:0008817">
    <property type="term" value="F:corrinoid adenosyltransferase activity"/>
    <property type="evidence" value="ECO:0007669"/>
    <property type="project" value="UniProtKB-EC"/>
</dbReference>
<accession>A0A2T1C1Q3</accession>
<dbReference type="PIRSF" id="PIRSF015617">
    <property type="entry name" value="Adensltrnsf_CobA"/>
    <property type="match status" value="1"/>
</dbReference>
<proteinExistence type="predicted"/>
<dbReference type="SUPFAM" id="SSF52540">
    <property type="entry name" value="P-loop containing nucleoside triphosphate hydrolases"/>
    <property type="match status" value="1"/>
</dbReference>
<comment type="caution">
    <text evidence="1">The sequence shown here is derived from an EMBL/GenBank/DDBJ whole genome shotgun (WGS) entry which is preliminary data.</text>
</comment>
<dbReference type="AlphaFoldDB" id="A0A2T1C1Q3"/>
<name>A0A2T1C1Q3_9CYAN</name>
<dbReference type="NCBIfam" id="NF005648">
    <property type="entry name" value="PRK07414.1"/>
    <property type="match status" value="1"/>
</dbReference>
<keyword evidence="1" id="KW-0808">Transferase</keyword>
<dbReference type="OrthoDB" id="422172at2"/>
<dbReference type="PANTHER" id="PTHR46638">
    <property type="entry name" value="CORRINOID ADENOSYLTRANSFERASE"/>
    <property type="match status" value="1"/>
</dbReference>
<sequence length="179" mass="20054">MVAQLDTPVISSPSHSPYLVEGLVQVFTASRRSFFTTVMAQALRIAGQGRRVLVVQFLKGGLHQGSERPVRLCQNLDWIRCNLPRCLDTPHLEATETDALVKLWEHTRNVVLDGQYSLVILDEVSLAVNLGLLLEKDVLELVKNRPPQVDIVLTGPEMPETILSVADQVTKIRLRDHRC</sequence>
<dbReference type="EC" id="2.5.1.17" evidence="1"/>
<organism evidence="1 2">
    <name type="scientific">Merismopedia glauca CCAP 1448/3</name>
    <dbReference type="NCBI Taxonomy" id="1296344"/>
    <lineage>
        <taxon>Bacteria</taxon>
        <taxon>Bacillati</taxon>
        <taxon>Cyanobacteriota</taxon>
        <taxon>Cyanophyceae</taxon>
        <taxon>Synechococcales</taxon>
        <taxon>Merismopediaceae</taxon>
        <taxon>Merismopedia</taxon>
    </lineage>
</organism>